<protein>
    <submittedName>
        <fullName evidence="1">Uncharacterized protein</fullName>
    </submittedName>
</protein>
<dbReference type="EMBL" id="AP019860">
    <property type="protein sequence ID" value="BBM82982.1"/>
    <property type="molecule type" value="Genomic_DNA"/>
</dbReference>
<accession>A0A5S9F214</accession>
<proteinExistence type="predicted"/>
<dbReference type="AlphaFoldDB" id="A0A5S9F214"/>
<evidence type="ECO:0000313" key="1">
    <source>
        <dbReference type="EMBL" id="BBM82982.1"/>
    </source>
</evidence>
<evidence type="ECO:0000313" key="2">
    <source>
        <dbReference type="Proteomes" id="UP000326354"/>
    </source>
</evidence>
<organism evidence="1 2">
    <name type="scientific">Uabimicrobium amorphum</name>
    <dbReference type="NCBI Taxonomy" id="2596890"/>
    <lineage>
        <taxon>Bacteria</taxon>
        <taxon>Pseudomonadati</taxon>
        <taxon>Planctomycetota</taxon>
        <taxon>Candidatus Uabimicrobiia</taxon>
        <taxon>Candidatus Uabimicrobiales</taxon>
        <taxon>Candidatus Uabimicrobiaceae</taxon>
        <taxon>Candidatus Uabimicrobium</taxon>
    </lineage>
</organism>
<dbReference type="KEGG" id="uam:UABAM_01325"/>
<name>A0A5S9F214_UABAM</name>
<dbReference type="RefSeq" id="WP_151967207.1">
    <property type="nucleotide sequence ID" value="NZ_AP019860.1"/>
</dbReference>
<gene>
    <name evidence="1" type="ORF">UABAM_01325</name>
</gene>
<reference evidence="1 2" key="1">
    <citation type="submission" date="2019-08" db="EMBL/GenBank/DDBJ databases">
        <title>Complete genome sequence of Candidatus Uab amorphum.</title>
        <authorList>
            <person name="Shiratori T."/>
            <person name="Suzuki S."/>
            <person name="Kakizawa Y."/>
            <person name="Ishida K."/>
        </authorList>
    </citation>
    <scope>NUCLEOTIDE SEQUENCE [LARGE SCALE GENOMIC DNA]</scope>
    <source>
        <strain evidence="1 2">SRT547</strain>
    </source>
</reference>
<dbReference type="Proteomes" id="UP000326354">
    <property type="component" value="Chromosome"/>
</dbReference>
<sequence>MQTHFTLHDIQHGAIEEIFALVFRCDFSTPGFCIIDLGKEIDAKQLKKAMMEIKKNFNDLYYHRFGKYLYYLSMDRTSRQFTTKFHLEATMDQESILMLGYEPSVIKSALHVGDYSKYIYDHQLDAQTSMKNLLQIFGQNPCAENYITKLNIQHQHFQIIVLNNSFFPEKVDGRHMLGVMHKGVVPHPLKEETRIINAIALGITNESCEEIQTEKNFMAMEDFTPIH</sequence>
<keyword evidence="2" id="KW-1185">Reference proteome</keyword>
<dbReference type="OrthoDB" id="188944at2"/>